<dbReference type="Proteomes" id="UP000440498">
    <property type="component" value="Unassembled WGS sequence"/>
</dbReference>
<evidence type="ECO:0000313" key="4">
    <source>
        <dbReference type="Proteomes" id="UP000440498"/>
    </source>
</evidence>
<keyword evidence="4" id="KW-1185">Reference proteome</keyword>
<proteinExistence type="predicted"/>
<dbReference type="InterPro" id="IPR013424">
    <property type="entry name" value="Ice-binding_C"/>
</dbReference>
<protein>
    <submittedName>
        <fullName evidence="3">PEP-CTERM sorting domain-containing protein</fullName>
    </submittedName>
</protein>
<sequence length="236" mass="24874">MGKYVNRSVLALLALVSFGYGTSASAATSLLSAADQSQLAAWLGEGPIKLANIYTKSAGDTSADFHAAVDGKGRTFAVMEATNGAGQTWLVGGYDPQSWSTKGGFNITTDQADRTAFLFNLTKGSKHLQTPKTYALDTLGSYQTFNHIDYGPTFGVGNDLFVGKDLTHGLSLMYSYIDESGTNIYTSLLDGAPYVGPNVTYGAIQVFSISAVPEPATAAMLLAGLGMLAVARRRRA</sequence>
<evidence type="ECO:0000313" key="3">
    <source>
        <dbReference type="EMBL" id="MQA37994.1"/>
    </source>
</evidence>
<feature type="domain" description="Ice-binding protein C-terminal" evidence="2">
    <location>
        <begin position="211"/>
        <end position="235"/>
    </location>
</feature>
<feature type="chain" id="PRO_5025628601" evidence="1">
    <location>
        <begin position="27"/>
        <end position="236"/>
    </location>
</feature>
<reference evidence="3 4" key="1">
    <citation type="submission" date="2019-10" db="EMBL/GenBank/DDBJ databases">
        <title>Two novel species isolated from a subtropical stream in China.</title>
        <authorList>
            <person name="Lu H."/>
        </authorList>
    </citation>
    <scope>NUCLEOTIDE SEQUENCE [LARGE SCALE GENOMIC DNA]</scope>
    <source>
        <strain evidence="3 4">FT29W</strain>
    </source>
</reference>
<dbReference type="NCBIfam" id="NF038124">
    <property type="entry name" value="PEP_CTERM_TLD_A"/>
    <property type="match status" value="1"/>
</dbReference>
<dbReference type="EMBL" id="WHUG01000002">
    <property type="protein sequence ID" value="MQA37994.1"/>
    <property type="molecule type" value="Genomic_DNA"/>
</dbReference>
<name>A0A6A7MYY6_9BURK</name>
<gene>
    <name evidence="3" type="ORF">GEV02_07520</name>
</gene>
<feature type="signal peptide" evidence="1">
    <location>
        <begin position="1"/>
        <end position="26"/>
    </location>
</feature>
<keyword evidence="1" id="KW-0732">Signal</keyword>
<dbReference type="Pfam" id="PF07589">
    <property type="entry name" value="PEP-CTERM"/>
    <property type="match status" value="1"/>
</dbReference>
<comment type="caution">
    <text evidence="3">The sequence shown here is derived from an EMBL/GenBank/DDBJ whole genome shotgun (WGS) entry which is preliminary data.</text>
</comment>
<accession>A0A6A7MYY6</accession>
<evidence type="ECO:0000259" key="2">
    <source>
        <dbReference type="Pfam" id="PF07589"/>
    </source>
</evidence>
<organism evidence="3 4">
    <name type="scientific">Rugamonas aquatica</name>
    <dbReference type="NCBI Taxonomy" id="2743357"/>
    <lineage>
        <taxon>Bacteria</taxon>
        <taxon>Pseudomonadati</taxon>
        <taxon>Pseudomonadota</taxon>
        <taxon>Betaproteobacteria</taxon>
        <taxon>Burkholderiales</taxon>
        <taxon>Oxalobacteraceae</taxon>
        <taxon>Telluria group</taxon>
        <taxon>Rugamonas</taxon>
    </lineage>
</organism>
<dbReference type="RefSeq" id="WP_152837426.1">
    <property type="nucleotide sequence ID" value="NZ_WHUG01000002.1"/>
</dbReference>
<dbReference type="NCBIfam" id="TIGR02595">
    <property type="entry name" value="PEP_CTERM"/>
    <property type="match status" value="1"/>
</dbReference>
<dbReference type="AlphaFoldDB" id="A0A6A7MYY6"/>
<evidence type="ECO:0000256" key="1">
    <source>
        <dbReference type="SAM" id="SignalP"/>
    </source>
</evidence>